<dbReference type="SUPFAM" id="SSF51412">
    <property type="entry name" value="Inosine monophosphate dehydrogenase (IMPDH)"/>
    <property type="match status" value="1"/>
</dbReference>
<dbReference type="EMBL" id="MAYW01000093">
    <property type="protein sequence ID" value="ODS31815.1"/>
    <property type="molecule type" value="Genomic_DNA"/>
</dbReference>
<dbReference type="PIRSF" id="PIRSF000130">
    <property type="entry name" value="IMPDH"/>
    <property type="match status" value="1"/>
</dbReference>
<dbReference type="PANTHER" id="PTHR11911">
    <property type="entry name" value="INOSINE-5-MONOPHOSPHATE DEHYDROGENASE RELATED"/>
    <property type="match status" value="1"/>
</dbReference>
<feature type="binding site" evidence="11 13">
    <location>
        <begin position="308"/>
        <end position="310"/>
    </location>
    <ligand>
        <name>NAD(+)</name>
        <dbReference type="ChEBI" id="CHEBI:57540"/>
    </ligand>
</feature>
<evidence type="ECO:0000256" key="15">
    <source>
        <dbReference type="PROSITE-ProRule" id="PRU00703"/>
    </source>
</evidence>
<dbReference type="GO" id="GO:0006183">
    <property type="term" value="P:GTP biosynthetic process"/>
    <property type="evidence" value="ECO:0007669"/>
    <property type="project" value="TreeGrafter"/>
</dbReference>
<keyword evidence="4 11" id="KW-0332">GMP biosynthesis</keyword>
<organism evidence="19 20">
    <name type="scientific">Candidatus Scalindua rubra</name>
    <dbReference type="NCBI Taxonomy" id="1872076"/>
    <lineage>
        <taxon>Bacteria</taxon>
        <taxon>Pseudomonadati</taxon>
        <taxon>Planctomycetota</taxon>
        <taxon>Candidatus Brocadiia</taxon>
        <taxon>Candidatus Brocadiales</taxon>
        <taxon>Candidatus Scalinduaceae</taxon>
        <taxon>Candidatus Scalindua</taxon>
    </lineage>
</organism>
<dbReference type="GO" id="GO:0000166">
    <property type="term" value="F:nucleotide binding"/>
    <property type="evidence" value="ECO:0007669"/>
    <property type="project" value="UniProtKB-UniRule"/>
</dbReference>
<feature type="domain" description="CBS" evidence="18">
    <location>
        <begin position="165"/>
        <end position="221"/>
    </location>
</feature>
<feature type="binding site" evidence="11">
    <location>
        <position position="258"/>
    </location>
    <ligand>
        <name>NAD(+)</name>
        <dbReference type="ChEBI" id="CHEBI:57540"/>
    </ligand>
</feature>
<evidence type="ECO:0000256" key="5">
    <source>
        <dbReference type="ARBA" id="ARBA00022755"/>
    </source>
</evidence>
<comment type="caution">
    <text evidence="11">Lacks conserved residue(s) required for the propagation of feature annotation.</text>
</comment>
<keyword evidence="6 11" id="KW-0630">Potassium</keyword>
<evidence type="ECO:0000256" key="7">
    <source>
        <dbReference type="ARBA" id="ARBA00023002"/>
    </source>
</evidence>
<feature type="binding site" evidence="11">
    <location>
        <begin position="372"/>
        <end position="373"/>
    </location>
    <ligand>
        <name>IMP</name>
        <dbReference type="ChEBI" id="CHEBI:58053"/>
    </ligand>
</feature>
<comment type="caution">
    <text evidence="19">The sequence shown here is derived from an EMBL/GenBank/DDBJ whole genome shotgun (WGS) entry which is preliminary data.</text>
</comment>
<evidence type="ECO:0000313" key="19">
    <source>
        <dbReference type="EMBL" id="ODS31815.1"/>
    </source>
</evidence>
<feature type="binding site" description="in other chain" evidence="11 14">
    <location>
        <position position="312"/>
    </location>
    <ligand>
        <name>K(+)</name>
        <dbReference type="ChEBI" id="CHEBI:29103"/>
        <note>ligand shared between two tetrameric partners</note>
    </ligand>
</feature>
<dbReference type="NCBIfam" id="TIGR01302">
    <property type="entry name" value="IMP_dehydrog"/>
    <property type="match status" value="1"/>
</dbReference>
<feature type="active site" description="Thioimidate intermediate" evidence="11 12">
    <location>
        <position position="315"/>
    </location>
</feature>
<dbReference type="FunFam" id="3.20.20.70:FF:000086">
    <property type="entry name" value="IMP dehydrogenase, putative"/>
    <property type="match status" value="1"/>
</dbReference>
<comment type="pathway">
    <text evidence="11 17">Purine metabolism; XMP biosynthesis via de novo pathway; XMP from IMP: step 1/1.</text>
</comment>
<dbReference type="GO" id="GO:0046872">
    <property type="term" value="F:metal ion binding"/>
    <property type="evidence" value="ECO:0007669"/>
    <property type="project" value="UniProtKB-UniRule"/>
</dbReference>
<evidence type="ECO:0000256" key="8">
    <source>
        <dbReference type="ARBA" id="ARBA00023027"/>
    </source>
</evidence>
<dbReference type="GO" id="GO:0003938">
    <property type="term" value="F:IMP dehydrogenase activity"/>
    <property type="evidence" value="ECO:0007669"/>
    <property type="project" value="UniProtKB-UniRule"/>
</dbReference>
<evidence type="ECO:0000256" key="16">
    <source>
        <dbReference type="RuleBase" id="RU003927"/>
    </source>
</evidence>
<dbReference type="Pfam" id="PF00571">
    <property type="entry name" value="CBS"/>
    <property type="match status" value="2"/>
</dbReference>
<dbReference type="InterPro" id="IPR000644">
    <property type="entry name" value="CBS_dom"/>
</dbReference>
<dbReference type="InterPro" id="IPR015875">
    <property type="entry name" value="IMP_DH/GMP_Rdtase_CS"/>
</dbReference>
<dbReference type="PATRIC" id="fig|1872076.5.peg.3634"/>
<feature type="binding site" evidence="11">
    <location>
        <begin position="349"/>
        <end position="351"/>
    </location>
    <ligand>
        <name>IMP</name>
        <dbReference type="ChEBI" id="CHEBI:58053"/>
    </ligand>
</feature>
<evidence type="ECO:0000256" key="11">
    <source>
        <dbReference type="HAMAP-Rule" id="MF_01964"/>
    </source>
</evidence>
<dbReference type="PANTHER" id="PTHR11911:SF111">
    <property type="entry name" value="INOSINE-5'-MONOPHOSPHATE DEHYDROGENASE"/>
    <property type="match status" value="1"/>
</dbReference>
<dbReference type="Proteomes" id="UP000094056">
    <property type="component" value="Unassembled WGS sequence"/>
</dbReference>
<dbReference type="CDD" id="cd00381">
    <property type="entry name" value="IMPDH"/>
    <property type="match status" value="1"/>
</dbReference>
<evidence type="ECO:0000256" key="17">
    <source>
        <dbReference type="RuleBase" id="RU003928"/>
    </source>
</evidence>
<dbReference type="PROSITE" id="PS51371">
    <property type="entry name" value="CBS"/>
    <property type="match status" value="2"/>
</dbReference>
<feature type="binding site" description="in other chain" evidence="11 14">
    <location>
        <position position="310"/>
    </location>
    <ligand>
        <name>K(+)</name>
        <dbReference type="ChEBI" id="CHEBI:29103"/>
        <note>ligand shared between two tetrameric partners</note>
    </ligand>
</feature>
<protein>
    <recommendedName>
        <fullName evidence="11 17">Inosine-5'-monophosphate dehydrogenase</fullName>
        <shortName evidence="11">IMP dehydrogenase</shortName>
        <shortName evidence="11">IMPD</shortName>
        <shortName evidence="11">IMPDH</shortName>
        <ecNumber evidence="11 17">1.1.1.205</ecNumber>
    </recommendedName>
</protein>
<evidence type="ECO:0000256" key="6">
    <source>
        <dbReference type="ARBA" id="ARBA00022958"/>
    </source>
</evidence>
<dbReference type="Pfam" id="PF00478">
    <property type="entry name" value="IMPDH"/>
    <property type="match status" value="1"/>
</dbReference>
<dbReference type="GO" id="GO:0006177">
    <property type="term" value="P:GMP biosynthetic process"/>
    <property type="evidence" value="ECO:0007669"/>
    <property type="project" value="UniProtKB-UniRule"/>
</dbReference>
<comment type="similarity">
    <text evidence="2 11 16">Belongs to the IMPDH/GMPR family.</text>
</comment>
<dbReference type="Gene3D" id="3.20.20.70">
    <property type="entry name" value="Aldolase class I"/>
    <property type="match status" value="1"/>
</dbReference>
<dbReference type="InterPro" id="IPR001093">
    <property type="entry name" value="IMP_DH_GMPRt"/>
</dbReference>
<dbReference type="EC" id="1.1.1.205" evidence="11 17"/>
<dbReference type="InterPro" id="IPR005990">
    <property type="entry name" value="IMP_DH"/>
</dbReference>
<evidence type="ECO:0000256" key="2">
    <source>
        <dbReference type="ARBA" id="ARBA00005502"/>
    </source>
</evidence>
<feature type="binding site" evidence="11">
    <location>
        <position position="313"/>
    </location>
    <ligand>
        <name>IMP</name>
        <dbReference type="ChEBI" id="CHEBI:58053"/>
    </ligand>
</feature>
<dbReference type="PROSITE" id="PS00487">
    <property type="entry name" value="IMP_DH_GMP_RED"/>
    <property type="match status" value="1"/>
</dbReference>
<comment type="subunit">
    <text evidence="11">Homotetramer.</text>
</comment>
<dbReference type="InterPro" id="IPR046342">
    <property type="entry name" value="CBS_dom_sf"/>
</dbReference>
<dbReference type="SMART" id="SM00116">
    <property type="entry name" value="CBS"/>
    <property type="match status" value="2"/>
</dbReference>
<evidence type="ECO:0000256" key="9">
    <source>
        <dbReference type="ARBA" id="ARBA00023122"/>
    </source>
</evidence>
<comment type="activity regulation">
    <text evidence="11">Mycophenolic acid (MPA) is a non-competitive inhibitor that prevents formation of the closed enzyme conformation by binding to the same site as the amobile flap. In contrast, mizoribine monophosphate (MZP) is a competitive inhibitor that induces the closed conformation. MPA is a potent inhibitor of mammalian IMPDHs but a poor inhibitor of the bacterial enzymes. MZP is a more potent inhibitor of bacterial IMPDH.</text>
</comment>
<evidence type="ECO:0000256" key="1">
    <source>
        <dbReference type="ARBA" id="ARBA00001958"/>
    </source>
</evidence>
<keyword evidence="9 15" id="KW-0129">CBS domain</keyword>
<name>A0A1E3X854_9BACT</name>
<dbReference type="GO" id="GO:0005737">
    <property type="term" value="C:cytoplasm"/>
    <property type="evidence" value="ECO:0007669"/>
    <property type="project" value="TreeGrafter"/>
</dbReference>
<feature type="domain" description="CBS" evidence="18">
    <location>
        <begin position="102"/>
        <end position="161"/>
    </location>
</feature>
<feature type="binding site" description="in other chain" evidence="11 14">
    <location>
        <position position="315"/>
    </location>
    <ligand>
        <name>K(+)</name>
        <dbReference type="ChEBI" id="CHEBI:29103"/>
        <note>ligand shared between two tetrameric partners</note>
    </ligand>
</feature>
<keyword evidence="3 11" id="KW-0479">Metal-binding</keyword>
<dbReference type="HAMAP" id="MF_01964">
    <property type="entry name" value="IMPDH"/>
    <property type="match status" value="1"/>
</dbReference>
<evidence type="ECO:0000259" key="18">
    <source>
        <dbReference type="PROSITE" id="PS51371"/>
    </source>
</evidence>
<feature type="binding site" evidence="11">
    <location>
        <position position="424"/>
    </location>
    <ligand>
        <name>IMP</name>
        <dbReference type="ChEBI" id="CHEBI:58053"/>
    </ligand>
</feature>
<feature type="binding site" evidence="13">
    <location>
        <begin position="258"/>
        <end position="260"/>
    </location>
    <ligand>
        <name>NAD(+)</name>
        <dbReference type="ChEBI" id="CHEBI:57540"/>
    </ligand>
</feature>
<feature type="active site" description="Proton acceptor" evidence="11 12">
    <location>
        <position position="412"/>
    </location>
</feature>
<comment type="function">
    <text evidence="11">Catalyzes the conversion of inosine 5'-phosphate (IMP) to xanthosine 5'-phosphate (XMP), the first committed and rate-limiting step in the de novo synthesis of guanine nucleotides, and therefore plays an important role in the regulation of cell growth.</text>
</comment>
<dbReference type="AlphaFoldDB" id="A0A1E3X854"/>
<keyword evidence="5 11" id="KW-0658">Purine biosynthesis</keyword>
<sequence length="511" mass="55411">MPENGFSAETFFGDGGGLTYSDFILLPGHISFSANEVDLETNLTKNLRIKRPIVSSPMDTVTESKMAIYLALLGGIGIIHYNNSIEEQAKEVKLVKRFENGFITDPVTLSPENTISDVDKIKKTYGFSGIPITEDGTLKTRLIGIVTRRDIDFEVDRTKKLREVMVTGLVTADAGISLAEGNKILKESKKGKLPLVDKEGRLATLMSRTDLLKNEDFPFASKNKEKQLLVGAAISTRDEDKDRLKELVDAGADVIVIDASQGDSIYQHNMIKYIKSNYPDIEVVGGNVVTAKQCKSLIDKGVDALRIGMGSGSICITQNAMAVGRAQGSAVYHCAKVAREYAGIPVIADGGIANIGYIVKALSLGSSTVMLGAMLAGTSEAPGDYYYEGGTRLKKYRGMASLEAMEKGGDKRYYADEDKIKIAQGVSGTVVDKGSVSHFGEYIIKSLLHAMQNLGYKTIKELHNGLYDGTLSFEARSPTAQGEGAIHDLHSYTSPDTALFYPPDRKKGVIF</sequence>
<evidence type="ECO:0000256" key="14">
    <source>
        <dbReference type="PIRSR" id="PIRSR000130-4"/>
    </source>
</evidence>
<evidence type="ECO:0000256" key="13">
    <source>
        <dbReference type="PIRSR" id="PIRSR000130-3"/>
    </source>
</evidence>
<comment type="catalytic activity">
    <reaction evidence="10 11 17">
        <text>IMP + NAD(+) + H2O = XMP + NADH + H(+)</text>
        <dbReference type="Rhea" id="RHEA:11708"/>
        <dbReference type="ChEBI" id="CHEBI:15377"/>
        <dbReference type="ChEBI" id="CHEBI:15378"/>
        <dbReference type="ChEBI" id="CHEBI:57464"/>
        <dbReference type="ChEBI" id="CHEBI:57540"/>
        <dbReference type="ChEBI" id="CHEBI:57945"/>
        <dbReference type="ChEBI" id="CHEBI:58053"/>
        <dbReference type="EC" id="1.1.1.205"/>
    </reaction>
</comment>
<feature type="binding site" evidence="11">
    <location>
        <begin position="396"/>
        <end position="400"/>
    </location>
    <ligand>
        <name>IMP</name>
        <dbReference type="ChEBI" id="CHEBI:58053"/>
    </ligand>
</feature>
<dbReference type="SMART" id="SM01240">
    <property type="entry name" value="IMPDH"/>
    <property type="match status" value="1"/>
</dbReference>
<dbReference type="SUPFAM" id="SSF54631">
    <property type="entry name" value="CBS-domain pair"/>
    <property type="match status" value="1"/>
</dbReference>
<evidence type="ECO:0000256" key="4">
    <source>
        <dbReference type="ARBA" id="ARBA00022749"/>
    </source>
</evidence>
<reference evidence="19 20" key="1">
    <citation type="submission" date="2016-07" db="EMBL/GenBank/DDBJ databases">
        <title>Draft genome of Scalindua rubra, obtained from a brine-seawater interface in the Red Sea, sheds light on salt adaptation in anammox bacteria.</title>
        <authorList>
            <person name="Speth D.R."/>
            <person name="Lagkouvardos I."/>
            <person name="Wang Y."/>
            <person name="Qian P.-Y."/>
            <person name="Dutilh B.E."/>
            <person name="Jetten M.S."/>
        </authorList>
    </citation>
    <scope>NUCLEOTIDE SEQUENCE [LARGE SCALE GENOMIC DNA]</scope>
    <source>
        <strain evidence="19">BSI-1</strain>
    </source>
</reference>
<gene>
    <name evidence="11" type="primary">guaB</name>
    <name evidence="19" type="ORF">SCARUB_03063</name>
</gene>
<dbReference type="InterPro" id="IPR013785">
    <property type="entry name" value="Aldolase_TIM"/>
</dbReference>
<keyword evidence="7 11" id="KW-0560">Oxidoreductase</keyword>
<evidence type="ECO:0000256" key="3">
    <source>
        <dbReference type="ARBA" id="ARBA00022723"/>
    </source>
</evidence>
<evidence type="ECO:0000256" key="12">
    <source>
        <dbReference type="PIRSR" id="PIRSR000130-1"/>
    </source>
</evidence>
<evidence type="ECO:0000313" key="20">
    <source>
        <dbReference type="Proteomes" id="UP000094056"/>
    </source>
</evidence>
<proteinExistence type="inferred from homology"/>
<dbReference type="CDD" id="cd04601">
    <property type="entry name" value="CBS_pair_IMPDH"/>
    <property type="match status" value="1"/>
</dbReference>
<evidence type="ECO:0000256" key="10">
    <source>
        <dbReference type="ARBA" id="ARBA00048028"/>
    </source>
</evidence>
<dbReference type="UniPathway" id="UPA00601">
    <property type="reaction ID" value="UER00295"/>
</dbReference>
<accession>A0A1E3X854</accession>
<keyword evidence="8 11" id="KW-0520">NAD</keyword>
<comment type="cofactor">
    <cofactor evidence="1 11">
        <name>K(+)</name>
        <dbReference type="ChEBI" id="CHEBI:29103"/>
    </cofactor>
</comment>